<keyword evidence="1" id="KW-0406">Ion transport</keyword>
<dbReference type="SUPFAM" id="SSF51206">
    <property type="entry name" value="cAMP-binding domain-like"/>
    <property type="match status" value="1"/>
</dbReference>
<accession>A0A8J6N0G9</accession>
<protein>
    <submittedName>
        <fullName evidence="3">Cyclic nucleotide-binding domain-containing protein</fullName>
    </submittedName>
</protein>
<proteinExistence type="predicted"/>
<evidence type="ECO:0000313" key="3">
    <source>
        <dbReference type="EMBL" id="MBC8177851.1"/>
    </source>
</evidence>
<dbReference type="EMBL" id="JACNJD010000238">
    <property type="protein sequence ID" value="MBC8177851.1"/>
    <property type="molecule type" value="Genomic_DNA"/>
</dbReference>
<dbReference type="GO" id="GO:0044877">
    <property type="term" value="F:protein-containing complex binding"/>
    <property type="evidence" value="ECO:0007669"/>
    <property type="project" value="TreeGrafter"/>
</dbReference>
<reference evidence="3 4" key="1">
    <citation type="submission" date="2020-08" db="EMBL/GenBank/DDBJ databases">
        <title>Bridging the membrane lipid divide: bacteria of the FCB group superphylum have the potential to synthesize archaeal ether lipids.</title>
        <authorList>
            <person name="Villanueva L."/>
            <person name="Von Meijenfeldt F.A.B."/>
            <person name="Westbye A.B."/>
            <person name="Yadav S."/>
            <person name="Hopmans E.C."/>
            <person name="Dutilh B.E."/>
            <person name="Sinninghe Damste J.S."/>
        </authorList>
    </citation>
    <scope>NUCLEOTIDE SEQUENCE [LARGE SCALE GENOMIC DNA]</scope>
    <source>
        <strain evidence="3">NIOZ-UU27</strain>
    </source>
</reference>
<dbReference type="Proteomes" id="UP000650524">
    <property type="component" value="Unassembled WGS sequence"/>
</dbReference>
<dbReference type="PANTHER" id="PTHR45638:SF11">
    <property type="entry name" value="CYCLIC NUCLEOTIDE-GATED CATION CHANNEL SUBUNIT A"/>
    <property type="match status" value="1"/>
</dbReference>
<evidence type="ECO:0000259" key="2">
    <source>
        <dbReference type="PROSITE" id="PS50042"/>
    </source>
</evidence>
<dbReference type="Pfam" id="PF00027">
    <property type="entry name" value="cNMP_binding"/>
    <property type="match status" value="1"/>
</dbReference>
<dbReference type="InterPro" id="IPR018490">
    <property type="entry name" value="cNMP-bd_dom_sf"/>
</dbReference>
<keyword evidence="1" id="KW-0407">Ion channel</keyword>
<feature type="domain" description="Cyclic nucleotide-binding" evidence="2">
    <location>
        <begin position="15"/>
        <end position="105"/>
    </location>
</feature>
<dbReference type="InterPro" id="IPR014710">
    <property type="entry name" value="RmlC-like_jellyroll"/>
</dbReference>
<dbReference type="Gene3D" id="2.60.120.10">
    <property type="entry name" value="Jelly Rolls"/>
    <property type="match status" value="1"/>
</dbReference>
<evidence type="ECO:0000256" key="1">
    <source>
        <dbReference type="ARBA" id="ARBA00023286"/>
    </source>
</evidence>
<dbReference type="SMART" id="SM00100">
    <property type="entry name" value="cNMP"/>
    <property type="match status" value="1"/>
</dbReference>
<evidence type="ECO:0000313" key="4">
    <source>
        <dbReference type="Proteomes" id="UP000650524"/>
    </source>
</evidence>
<name>A0A8J6N0G9_9DELT</name>
<keyword evidence="1" id="KW-0813">Transport</keyword>
<dbReference type="CDD" id="cd00038">
    <property type="entry name" value="CAP_ED"/>
    <property type="match status" value="1"/>
</dbReference>
<dbReference type="InterPro" id="IPR000595">
    <property type="entry name" value="cNMP-bd_dom"/>
</dbReference>
<keyword evidence="1" id="KW-1071">Ligand-gated ion channel</keyword>
<dbReference type="PROSITE" id="PS50042">
    <property type="entry name" value="CNMP_BINDING_3"/>
    <property type="match status" value="1"/>
</dbReference>
<gene>
    <name evidence="3" type="ORF">H8E19_10640</name>
</gene>
<organism evidence="3 4">
    <name type="scientific">Candidatus Desulfacyla euxinica</name>
    <dbReference type="NCBI Taxonomy" id="2841693"/>
    <lineage>
        <taxon>Bacteria</taxon>
        <taxon>Deltaproteobacteria</taxon>
        <taxon>Candidatus Desulfacyla</taxon>
    </lineage>
</organism>
<sequence>MDLDIVKTALKRCELFEGLDEGQMGVLVMRASSREFCAGETVYERGDDSGGTFALIGSGKISVVAQNGFVLNELGVGEIIGEVGVITQQDKRTVTIKTIEPTEILEWHVKDVEEGSPEFLKRLKELAWKRMKYWNE</sequence>
<comment type="caution">
    <text evidence="3">The sequence shown here is derived from an EMBL/GenBank/DDBJ whole genome shotgun (WGS) entry which is preliminary data.</text>
</comment>
<dbReference type="AlphaFoldDB" id="A0A8J6N0G9"/>
<dbReference type="PANTHER" id="PTHR45638">
    <property type="entry name" value="CYCLIC NUCLEOTIDE-GATED CATION CHANNEL SUBUNIT A"/>
    <property type="match status" value="1"/>
</dbReference>
<dbReference type="GO" id="GO:0005221">
    <property type="term" value="F:intracellularly cyclic nucleotide-activated monoatomic cation channel activity"/>
    <property type="evidence" value="ECO:0007669"/>
    <property type="project" value="InterPro"/>
</dbReference>
<dbReference type="InterPro" id="IPR050866">
    <property type="entry name" value="CNG_cation_channel"/>
</dbReference>